<accession>A0ABZ1CV39</accession>
<dbReference type="EMBL" id="CP141883">
    <property type="protein sequence ID" value="WRT65598.1"/>
    <property type="molecule type" value="Genomic_DNA"/>
</dbReference>
<evidence type="ECO:0000313" key="4">
    <source>
        <dbReference type="Proteomes" id="UP001329825"/>
    </source>
</evidence>
<organism evidence="3 4">
    <name type="scientific">Kwoniella shivajii</name>
    <dbReference type="NCBI Taxonomy" id="564305"/>
    <lineage>
        <taxon>Eukaryota</taxon>
        <taxon>Fungi</taxon>
        <taxon>Dikarya</taxon>
        <taxon>Basidiomycota</taxon>
        <taxon>Agaricomycotina</taxon>
        <taxon>Tremellomycetes</taxon>
        <taxon>Tremellales</taxon>
        <taxon>Cryptococcaceae</taxon>
        <taxon>Kwoniella</taxon>
    </lineage>
</organism>
<gene>
    <name evidence="3" type="ORF">IL334_002543</name>
</gene>
<dbReference type="PANTHER" id="PTHR42109">
    <property type="entry name" value="UNPLACED GENOMIC SCAFFOLD UM_SCAF_CONTIG_1.265, WHOLE GENOME SHOTGUN SEQUENCE"/>
    <property type="match status" value="1"/>
</dbReference>
<feature type="transmembrane region" description="Helical" evidence="2">
    <location>
        <begin position="131"/>
        <end position="153"/>
    </location>
</feature>
<evidence type="ECO:0000313" key="3">
    <source>
        <dbReference type="EMBL" id="WRT65598.1"/>
    </source>
</evidence>
<protein>
    <submittedName>
        <fullName evidence="3">Uncharacterized protein</fullName>
    </submittedName>
</protein>
<dbReference type="PANTHER" id="PTHR42109:SF2">
    <property type="entry name" value="INTEGRAL MEMBRANE PROTEIN"/>
    <property type="match status" value="1"/>
</dbReference>
<keyword evidence="2" id="KW-0472">Membrane</keyword>
<dbReference type="Proteomes" id="UP001329825">
    <property type="component" value="Chromosome 3"/>
</dbReference>
<feature type="transmembrane region" description="Helical" evidence="2">
    <location>
        <begin position="241"/>
        <end position="262"/>
    </location>
</feature>
<feature type="region of interest" description="Disordered" evidence="1">
    <location>
        <begin position="275"/>
        <end position="294"/>
    </location>
</feature>
<dbReference type="GeneID" id="87954674"/>
<dbReference type="RefSeq" id="XP_062790338.1">
    <property type="nucleotide sequence ID" value="XM_062934287.1"/>
</dbReference>
<keyword evidence="4" id="KW-1185">Reference proteome</keyword>
<name>A0ABZ1CV39_9TREE</name>
<keyword evidence="2" id="KW-0812">Transmembrane</keyword>
<feature type="transmembrane region" description="Helical" evidence="2">
    <location>
        <begin position="59"/>
        <end position="78"/>
    </location>
</feature>
<feature type="transmembrane region" description="Helical" evidence="2">
    <location>
        <begin position="204"/>
        <end position="221"/>
    </location>
</feature>
<evidence type="ECO:0000256" key="1">
    <source>
        <dbReference type="SAM" id="MobiDB-lite"/>
    </source>
</evidence>
<feature type="transmembrane region" description="Helical" evidence="2">
    <location>
        <begin position="90"/>
        <end position="111"/>
    </location>
</feature>
<proteinExistence type="predicted"/>
<reference evidence="3 4" key="1">
    <citation type="submission" date="2024-01" db="EMBL/GenBank/DDBJ databases">
        <title>Comparative genomics of Cryptococcus and Kwoniella reveals pathogenesis evolution and contrasting modes of karyotype evolution via chromosome fusion or intercentromeric recombination.</title>
        <authorList>
            <person name="Coelho M.A."/>
            <person name="David-Palma M."/>
            <person name="Shea T."/>
            <person name="Bowers K."/>
            <person name="McGinley-Smith S."/>
            <person name="Mohammad A.W."/>
            <person name="Gnirke A."/>
            <person name="Yurkov A.M."/>
            <person name="Nowrousian M."/>
            <person name="Sun S."/>
            <person name="Cuomo C.A."/>
            <person name="Heitman J."/>
        </authorList>
    </citation>
    <scope>NUCLEOTIDE SEQUENCE [LARGE SCALE GENOMIC DNA]</scope>
    <source>
        <strain evidence="3">CBS 11374</strain>
    </source>
</reference>
<sequence length="294" mass="32287">MSSTSTDPSYSAISNINFTGGFPTSADLAPSIVFLVLYVLVTPLLLWRWARKSDRTLILIRPTIFHTCRIAMLAIRAYMSKNTYGEGLLIAELVLVSIGFLFLIEPVVACWKLQIDSYLSEEDRPTWVRRLALLLKFTVLAAIGTAIAGSALISNAIKNPDQLNTVKHLRQASNVLSFGAVTVVAIAAILTWRRFTLDTRGTAFIVLTSACLIVVAVYRMVQTFSTNSSAPVRSRAAFWGLQMVFEFLAFILILSISIPTWFPGQKGRIARNGLDEEMSPTSRSGHNGPAKANA</sequence>
<feature type="transmembrane region" description="Helical" evidence="2">
    <location>
        <begin position="173"/>
        <end position="192"/>
    </location>
</feature>
<evidence type="ECO:0000256" key="2">
    <source>
        <dbReference type="SAM" id="Phobius"/>
    </source>
</evidence>
<feature type="transmembrane region" description="Helical" evidence="2">
    <location>
        <begin position="28"/>
        <end position="47"/>
    </location>
</feature>
<keyword evidence="2" id="KW-1133">Transmembrane helix</keyword>